<sequence length="92" mass="10019">MSPGLVGRYRRRRLERELAGLWRAALGLEKIGRKQRFLDLGGDSVAAIRIVGAVEERLGVSLSVRVLMETGTIAGMADHIRRHSHDGQGAGS</sequence>
<dbReference type="Pfam" id="PF00550">
    <property type="entry name" value="PP-binding"/>
    <property type="match status" value="1"/>
</dbReference>
<gene>
    <name evidence="4" type="ORF">GCM10010357_41820</name>
</gene>
<dbReference type="PROSITE" id="PS00012">
    <property type="entry name" value="PHOSPHOPANTETHEINE"/>
    <property type="match status" value="1"/>
</dbReference>
<accession>A0ABP3IQH2</accession>
<reference evidence="5" key="1">
    <citation type="journal article" date="2019" name="Int. J. Syst. Evol. Microbiol.">
        <title>The Global Catalogue of Microorganisms (GCM) 10K type strain sequencing project: providing services to taxonomists for standard genome sequencing and annotation.</title>
        <authorList>
            <consortium name="The Broad Institute Genomics Platform"/>
            <consortium name="The Broad Institute Genome Sequencing Center for Infectious Disease"/>
            <person name="Wu L."/>
            <person name="Ma J."/>
        </authorList>
    </citation>
    <scope>NUCLEOTIDE SEQUENCE [LARGE SCALE GENOMIC DNA]</scope>
    <source>
        <strain evidence="5">JCM 4788</strain>
    </source>
</reference>
<name>A0ABP3IQH2_9ACTN</name>
<dbReference type="PROSITE" id="PS50075">
    <property type="entry name" value="CARRIER"/>
    <property type="match status" value="1"/>
</dbReference>
<evidence type="ECO:0000256" key="1">
    <source>
        <dbReference type="ARBA" id="ARBA00022450"/>
    </source>
</evidence>
<keyword evidence="5" id="KW-1185">Reference proteome</keyword>
<dbReference type="SMART" id="SM01294">
    <property type="entry name" value="PKS_PP_betabranch"/>
    <property type="match status" value="1"/>
</dbReference>
<dbReference type="Proteomes" id="UP001500879">
    <property type="component" value="Unassembled WGS sequence"/>
</dbReference>
<proteinExistence type="predicted"/>
<evidence type="ECO:0000313" key="4">
    <source>
        <dbReference type="EMBL" id="GAA0416065.1"/>
    </source>
</evidence>
<dbReference type="InterPro" id="IPR036736">
    <property type="entry name" value="ACP-like_sf"/>
</dbReference>
<feature type="domain" description="Carrier" evidence="3">
    <location>
        <begin position="9"/>
        <end position="84"/>
    </location>
</feature>
<keyword evidence="2" id="KW-0597">Phosphoprotein</keyword>
<organism evidence="4 5">
    <name type="scientific">Streptomyces luteireticuli</name>
    <dbReference type="NCBI Taxonomy" id="173858"/>
    <lineage>
        <taxon>Bacteria</taxon>
        <taxon>Bacillati</taxon>
        <taxon>Actinomycetota</taxon>
        <taxon>Actinomycetes</taxon>
        <taxon>Kitasatosporales</taxon>
        <taxon>Streptomycetaceae</taxon>
        <taxon>Streptomyces</taxon>
    </lineage>
</organism>
<evidence type="ECO:0000256" key="2">
    <source>
        <dbReference type="ARBA" id="ARBA00022553"/>
    </source>
</evidence>
<evidence type="ECO:0000259" key="3">
    <source>
        <dbReference type="PROSITE" id="PS50075"/>
    </source>
</evidence>
<dbReference type="PANTHER" id="PTHR45527">
    <property type="entry name" value="NONRIBOSOMAL PEPTIDE SYNTHETASE"/>
    <property type="match status" value="1"/>
</dbReference>
<comment type="caution">
    <text evidence="4">The sequence shown here is derived from an EMBL/GenBank/DDBJ whole genome shotgun (WGS) entry which is preliminary data.</text>
</comment>
<dbReference type="SUPFAM" id="SSF47336">
    <property type="entry name" value="ACP-like"/>
    <property type="match status" value="1"/>
</dbReference>
<keyword evidence="1" id="KW-0596">Phosphopantetheine</keyword>
<dbReference type="SMART" id="SM00823">
    <property type="entry name" value="PKS_PP"/>
    <property type="match status" value="1"/>
</dbReference>
<dbReference type="InterPro" id="IPR020806">
    <property type="entry name" value="PKS_PP-bd"/>
</dbReference>
<protein>
    <recommendedName>
        <fullName evidence="3">Carrier domain-containing protein</fullName>
    </recommendedName>
</protein>
<dbReference type="PANTHER" id="PTHR45527:SF1">
    <property type="entry name" value="FATTY ACID SYNTHASE"/>
    <property type="match status" value="1"/>
</dbReference>
<evidence type="ECO:0000313" key="5">
    <source>
        <dbReference type="Proteomes" id="UP001500879"/>
    </source>
</evidence>
<dbReference type="RefSeq" id="WP_344026614.1">
    <property type="nucleotide sequence ID" value="NZ_BAAABX010000048.1"/>
</dbReference>
<dbReference type="Gene3D" id="1.10.1200.10">
    <property type="entry name" value="ACP-like"/>
    <property type="match status" value="1"/>
</dbReference>
<dbReference type="InterPro" id="IPR006162">
    <property type="entry name" value="Ppantetheine_attach_site"/>
</dbReference>
<dbReference type="EMBL" id="BAAABX010000048">
    <property type="protein sequence ID" value="GAA0416065.1"/>
    <property type="molecule type" value="Genomic_DNA"/>
</dbReference>
<dbReference type="InterPro" id="IPR009081">
    <property type="entry name" value="PP-bd_ACP"/>
</dbReference>